<sequence length="251" mass="28997">MITEDVEQGGRDLVFNEEITKVSDFKFSTKVVTVFDDMVSRSVPFYNETQRMLAEIAADHVKEGSFVYDLGCSTGTTMIEVDKLIPSDVRFIGIDESTEMLDKCDKKLKEAGFVRPYDLVVGDLHEQLPIKNASVVILCLTMQFVRPLYRERLLRNIYEGLNPGGVLLLVEKVLAESTVFNRDFIKYYYNYKRRNHYSEMEISQKREALENVLIPYKLSENLLLLKEAGFGDCETFFKWYNFSGMIAHKKS</sequence>
<protein>
    <recommendedName>
        <fullName evidence="3">Carboxy-S-adenosyl-L-methionine synthase</fullName>
        <shortName evidence="3">Cx-SAM synthase</shortName>
        <ecNumber evidence="3">2.1.3.-</ecNumber>
    </recommendedName>
</protein>
<name>A0A3D8YFK2_9BACT</name>
<comment type="caution">
    <text evidence="3">Lacks conserved residue(s) required for the propagation of feature annotation.</text>
</comment>
<accession>A0A3D8YFK2</accession>
<dbReference type="Proteomes" id="UP000256373">
    <property type="component" value="Unassembled WGS sequence"/>
</dbReference>
<dbReference type="Pfam" id="PF13649">
    <property type="entry name" value="Methyltransf_25"/>
    <property type="match status" value="1"/>
</dbReference>
<feature type="binding site" evidence="3 4">
    <location>
        <position position="46"/>
    </location>
    <ligand>
        <name>S-adenosyl-L-methionine</name>
        <dbReference type="ChEBI" id="CHEBI:59789"/>
    </ligand>
</feature>
<proteinExistence type="inferred from homology"/>
<evidence type="ECO:0000259" key="5">
    <source>
        <dbReference type="Pfam" id="PF13649"/>
    </source>
</evidence>
<dbReference type="InterPro" id="IPR029063">
    <property type="entry name" value="SAM-dependent_MTases_sf"/>
</dbReference>
<feature type="binding site" evidence="3 4">
    <location>
        <begin position="71"/>
        <end position="73"/>
    </location>
    <ligand>
        <name>S-adenosyl-L-methionine</name>
        <dbReference type="ChEBI" id="CHEBI:59789"/>
    </ligand>
</feature>
<evidence type="ECO:0000256" key="4">
    <source>
        <dbReference type="PIRSR" id="PIRSR006325-1"/>
    </source>
</evidence>
<organism evidence="6 7">
    <name type="scientific">Dyadobacter luteus</name>
    <dbReference type="NCBI Taxonomy" id="2259619"/>
    <lineage>
        <taxon>Bacteria</taxon>
        <taxon>Pseudomonadati</taxon>
        <taxon>Bacteroidota</taxon>
        <taxon>Cytophagia</taxon>
        <taxon>Cytophagales</taxon>
        <taxon>Spirosomataceae</taxon>
        <taxon>Dyadobacter</taxon>
    </lineage>
</organism>
<dbReference type="CDD" id="cd02440">
    <property type="entry name" value="AdoMet_MTases"/>
    <property type="match status" value="1"/>
</dbReference>
<dbReference type="InterPro" id="IPR005271">
    <property type="entry name" value="CmoA"/>
</dbReference>
<dbReference type="PANTHER" id="PTHR43861">
    <property type="entry name" value="TRANS-ACONITATE 2-METHYLTRANSFERASE-RELATED"/>
    <property type="match status" value="1"/>
</dbReference>
<comment type="function">
    <text evidence="3">Catalyzes the conversion of S-adenosyl-L-methionine (SAM) to carboxy-S-adenosyl-L-methionine (Cx-SAM).</text>
</comment>
<gene>
    <name evidence="3 6" type="primary">cmoA</name>
    <name evidence="6" type="ORF">DSL64_06525</name>
</gene>
<keyword evidence="7" id="KW-1185">Reference proteome</keyword>
<dbReference type="AlphaFoldDB" id="A0A3D8YFK2"/>
<evidence type="ECO:0000256" key="3">
    <source>
        <dbReference type="HAMAP-Rule" id="MF_01589"/>
    </source>
</evidence>
<comment type="catalytic activity">
    <reaction evidence="3">
        <text>prephenate + S-adenosyl-L-methionine = carboxy-S-adenosyl-L-methionine + 3-phenylpyruvate + H2O</text>
        <dbReference type="Rhea" id="RHEA:51692"/>
        <dbReference type="ChEBI" id="CHEBI:15377"/>
        <dbReference type="ChEBI" id="CHEBI:18005"/>
        <dbReference type="ChEBI" id="CHEBI:29934"/>
        <dbReference type="ChEBI" id="CHEBI:59789"/>
        <dbReference type="ChEBI" id="CHEBI:134278"/>
    </reaction>
</comment>
<evidence type="ECO:0000313" key="7">
    <source>
        <dbReference type="Proteomes" id="UP000256373"/>
    </source>
</evidence>
<dbReference type="EMBL" id="QNUL01000003">
    <property type="protein sequence ID" value="REA63265.1"/>
    <property type="molecule type" value="Genomic_DNA"/>
</dbReference>
<feature type="binding site" evidence="3">
    <location>
        <position position="206"/>
    </location>
    <ligand>
        <name>S-adenosyl-L-methionine</name>
        <dbReference type="ChEBI" id="CHEBI:59789"/>
    </ligand>
</feature>
<dbReference type="SUPFAM" id="SSF53335">
    <property type="entry name" value="S-adenosyl-L-methionine-dependent methyltransferases"/>
    <property type="match status" value="1"/>
</dbReference>
<dbReference type="GO" id="GO:1904047">
    <property type="term" value="F:S-adenosyl-L-methionine binding"/>
    <property type="evidence" value="ECO:0007669"/>
    <property type="project" value="UniProtKB-UniRule"/>
</dbReference>
<dbReference type="OrthoDB" id="9779941at2"/>
<dbReference type="PIRSF" id="PIRSF006325">
    <property type="entry name" value="MeTrfase_bac"/>
    <property type="match status" value="1"/>
</dbReference>
<evidence type="ECO:0000256" key="1">
    <source>
        <dbReference type="ARBA" id="ARBA00022679"/>
    </source>
</evidence>
<comment type="caution">
    <text evidence="6">The sequence shown here is derived from an EMBL/GenBank/DDBJ whole genome shotgun (WGS) entry which is preliminary data.</text>
</comment>
<keyword evidence="2 3" id="KW-0949">S-adenosyl-L-methionine</keyword>
<evidence type="ECO:0000313" key="6">
    <source>
        <dbReference type="EMBL" id="REA63265.1"/>
    </source>
</evidence>
<dbReference type="Gene3D" id="3.40.50.150">
    <property type="entry name" value="Vaccinia Virus protein VP39"/>
    <property type="match status" value="1"/>
</dbReference>
<dbReference type="RefSeq" id="WP_115829853.1">
    <property type="nucleotide sequence ID" value="NZ_QNUL01000003.1"/>
</dbReference>
<dbReference type="GO" id="GO:0002098">
    <property type="term" value="P:tRNA wobble uridine modification"/>
    <property type="evidence" value="ECO:0007669"/>
    <property type="project" value="InterPro"/>
</dbReference>
<feature type="binding site" evidence="3">
    <location>
        <begin position="123"/>
        <end position="124"/>
    </location>
    <ligand>
        <name>S-adenosyl-L-methionine</name>
        <dbReference type="ChEBI" id="CHEBI:59789"/>
    </ligand>
</feature>
<dbReference type="EC" id="2.1.3.-" evidence="3"/>
<reference evidence="6 7" key="1">
    <citation type="submission" date="2018-07" db="EMBL/GenBank/DDBJ databases">
        <title>Dyadobacter roseus sp. nov., isolated from rose rhizosphere soil.</title>
        <authorList>
            <person name="Chen L."/>
        </authorList>
    </citation>
    <scope>NUCLEOTIDE SEQUENCE [LARGE SCALE GENOMIC DNA]</scope>
    <source>
        <strain evidence="6 7">RS19</strain>
    </source>
</reference>
<comment type="similarity">
    <text evidence="3">Belongs to the class I-like SAM-binding methyltransferase superfamily. Cx-SAM synthase family.</text>
</comment>
<dbReference type="InterPro" id="IPR041698">
    <property type="entry name" value="Methyltransf_25"/>
</dbReference>
<dbReference type="NCBIfam" id="TIGR00740">
    <property type="entry name" value="carboxy-S-adenosyl-L-methionine synthase CmoA"/>
    <property type="match status" value="1"/>
</dbReference>
<feature type="domain" description="Methyltransferase" evidence="5">
    <location>
        <begin position="67"/>
        <end position="165"/>
    </location>
</feature>
<dbReference type="PANTHER" id="PTHR43861:SF2">
    <property type="entry name" value="CARBOXY-S-ADENOSYL-L-METHIONINE SYNTHASE"/>
    <property type="match status" value="1"/>
</dbReference>
<dbReference type="HAMAP" id="MF_01589">
    <property type="entry name" value="Cx_SAM_synthase"/>
    <property type="match status" value="1"/>
</dbReference>
<keyword evidence="1 3" id="KW-0808">Transferase</keyword>
<dbReference type="GO" id="GO:0016743">
    <property type="term" value="F:carboxyl- or carbamoyltransferase activity"/>
    <property type="evidence" value="ECO:0007669"/>
    <property type="project" value="UniProtKB-UniRule"/>
</dbReference>
<evidence type="ECO:0000256" key="2">
    <source>
        <dbReference type="ARBA" id="ARBA00022691"/>
    </source>
</evidence>